<organism evidence="2 3">
    <name type="scientific">Amphibacillus marinus</name>
    <dbReference type="NCBI Taxonomy" id="872970"/>
    <lineage>
        <taxon>Bacteria</taxon>
        <taxon>Bacillati</taxon>
        <taxon>Bacillota</taxon>
        <taxon>Bacilli</taxon>
        <taxon>Bacillales</taxon>
        <taxon>Bacillaceae</taxon>
        <taxon>Amphibacillus</taxon>
    </lineage>
</organism>
<dbReference type="GO" id="GO:0005829">
    <property type="term" value="C:cytosol"/>
    <property type="evidence" value="ECO:0007669"/>
    <property type="project" value="TreeGrafter"/>
</dbReference>
<dbReference type="GO" id="GO:0007165">
    <property type="term" value="P:signal transduction"/>
    <property type="evidence" value="ECO:0007669"/>
    <property type="project" value="InterPro"/>
</dbReference>
<dbReference type="AlphaFoldDB" id="A0A1H8HP76"/>
<feature type="domain" description="CheW-like" evidence="1">
    <location>
        <begin position="8"/>
        <end position="148"/>
    </location>
</feature>
<dbReference type="Gene3D" id="2.30.30.40">
    <property type="entry name" value="SH3 Domains"/>
    <property type="match status" value="1"/>
</dbReference>
<dbReference type="SUPFAM" id="SSF50341">
    <property type="entry name" value="CheW-like"/>
    <property type="match status" value="1"/>
</dbReference>
<dbReference type="PANTHER" id="PTHR22617:SF23">
    <property type="entry name" value="CHEMOTAXIS PROTEIN CHEW"/>
    <property type="match status" value="1"/>
</dbReference>
<dbReference type="InterPro" id="IPR039315">
    <property type="entry name" value="CheW"/>
</dbReference>
<dbReference type="Gene3D" id="2.40.50.180">
    <property type="entry name" value="CheA-289, Domain 4"/>
    <property type="match status" value="1"/>
</dbReference>
<protein>
    <submittedName>
        <fullName evidence="2">Purine-binding chemotaxis protein CheW</fullName>
    </submittedName>
</protein>
<accession>A0A1H8HP76</accession>
<dbReference type="RefSeq" id="WP_091494229.1">
    <property type="nucleotide sequence ID" value="NZ_FODJ01000001.1"/>
</dbReference>
<keyword evidence="3" id="KW-1185">Reference proteome</keyword>
<dbReference type="EMBL" id="FODJ01000001">
    <property type="protein sequence ID" value="SEN58001.1"/>
    <property type="molecule type" value="Genomic_DNA"/>
</dbReference>
<dbReference type="SMART" id="SM00260">
    <property type="entry name" value="CheW"/>
    <property type="match status" value="1"/>
</dbReference>
<gene>
    <name evidence="2" type="ORF">SAMN04488134_101405</name>
</gene>
<sequence>MVEVTEAYLKAIIFQLNDEEYAMPVELVGSIERMMHVTRIPGAPDFVKGVLNLRGVVTPILDLRKRFGFEEKAYTDSTRTIIIHYNQINIGLIVDAAYDVVDIPKDRIEAAPEVIGGMHIDYISGVTKHEDRLLILLDIDKILETSNLNIIE</sequence>
<dbReference type="PROSITE" id="PS50851">
    <property type="entry name" value="CHEW"/>
    <property type="match status" value="1"/>
</dbReference>
<dbReference type="OrthoDB" id="9794382at2"/>
<dbReference type="InterPro" id="IPR036061">
    <property type="entry name" value="CheW-like_dom_sf"/>
</dbReference>
<evidence type="ECO:0000313" key="2">
    <source>
        <dbReference type="EMBL" id="SEN58001.1"/>
    </source>
</evidence>
<dbReference type="InterPro" id="IPR002545">
    <property type="entry name" value="CheW-lke_dom"/>
</dbReference>
<dbReference type="Pfam" id="PF01584">
    <property type="entry name" value="CheW"/>
    <property type="match status" value="1"/>
</dbReference>
<dbReference type="CDD" id="cd00732">
    <property type="entry name" value="CheW"/>
    <property type="match status" value="1"/>
</dbReference>
<dbReference type="Proteomes" id="UP000199300">
    <property type="component" value="Unassembled WGS sequence"/>
</dbReference>
<dbReference type="PANTHER" id="PTHR22617">
    <property type="entry name" value="CHEMOTAXIS SENSOR HISTIDINE KINASE-RELATED"/>
    <property type="match status" value="1"/>
</dbReference>
<evidence type="ECO:0000313" key="3">
    <source>
        <dbReference type="Proteomes" id="UP000199300"/>
    </source>
</evidence>
<proteinExistence type="predicted"/>
<evidence type="ECO:0000259" key="1">
    <source>
        <dbReference type="PROSITE" id="PS50851"/>
    </source>
</evidence>
<reference evidence="2 3" key="1">
    <citation type="submission" date="2016-10" db="EMBL/GenBank/DDBJ databases">
        <authorList>
            <person name="de Groot N.N."/>
        </authorList>
    </citation>
    <scope>NUCLEOTIDE SEQUENCE [LARGE SCALE GENOMIC DNA]</scope>
    <source>
        <strain evidence="2 3">CGMCC 1.10434</strain>
    </source>
</reference>
<dbReference type="STRING" id="872970.SAMN04488134_101405"/>
<dbReference type="GO" id="GO:0006935">
    <property type="term" value="P:chemotaxis"/>
    <property type="evidence" value="ECO:0007669"/>
    <property type="project" value="InterPro"/>
</dbReference>
<name>A0A1H8HP76_9BACI</name>